<feature type="compositionally biased region" description="Basic and acidic residues" evidence="1">
    <location>
        <begin position="388"/>
        <end position="402"/>
    </location>
</feature>
<dbReference type="InterPro" id="IPR005312">
    <property type="entry name" value="DUF1759"/>
</dbReference>
<keyword evidence="3" id="KW-1185">Reference proteome</keyword>
<dbReference type="Proteomes" id="UP001620626">
    <property type="component" value="Unassembled WGS sequence"/>
</dbReference>
<dbReference type="AlphaFoldDB" id="A0ABD2LF35"/>
<feature type="region of interest" description="Disordered" evidence="1">
    <location>
        <begin position="382"/>
        <end position="421"/>
    </location>
</feature>
<organism evidence="2 3">
    <name type="scientific">Heterodera trifolii</name>
    <dbReference type="NCBI Taxonomy" id="157864"/>
    <lineage>
        <taxon>Eukaryota</taxon>
        <taxon>Metazoa</taxon>
        <taxon>Ecdysozoa</taxon>
        <taxon>Nematoda</taxon>
        <taxon>Chromadorea</taxon>
        <taxon>Rhabditida</taxon>
        <taxon>Tylenchina</taxon>
        <taxon>Tylenchomorpha</taxon>
        <taxon>Tylenchoidea</taxon>
        <taxon>Heteroderidae</taxon>
        <taxon>Heteroderinae</taxon>
        <taxon>Heterodera</taxon>
    </lineage>
</organism>
<protein>
    <submittedName>
        <fullName evidence="2">Uncharacterized protein</fullName>
    </submittedName>
</protein>
<sequence>MSSARCRMALGPALFRLRQHVTTAENLLDEPVINAETTENLEQEWGHITRILSRMEVELDAWAAIMNGLQGPARDAEEALFTAFVRDDRHLTEWLEDAREMLAHIAAELADEPNQPIAAGGQQPAVAVNPPVPAVPFVNNAVFLGGANAQQPAAVANAANQPPPMPINAGGVHGQQPFAVANPANLALPVPINAAPVPLATARLPQLSLPVFSGEPMEWPAFWQSFESAVDCAALEPVDKRNYLHGCLRGKAARAVTAYRGGENYAHAVAAPLAPVASHVQSDAASLFDPSSPRVCTADFVRTAESCPPTIGLCMTDRMPTTSPTAGSQVATGVTSRWMSIQQRDKYERRLLRENGFRPTLVICDPMSCAIRRERRRLKRLHMATAQEPRKIEAVSEGERTETAAGSVGKAVPTEEEKLEK</sequence>
<evidence type="ECO:0000313" key="3">
    <source>
        <dbReference type="Proteomes" id="UP001620626"/>
    </source>
</evidence>
<reference evidence="2 3" key="1">
    <citation type="submission" date="2024-10" db="EMBL/GenBank/DDBJ databases">
        <authorList>
            <person name="Kim D."/>
        </authorList>
    </citation>
    <scope>NUCLEOTIDE SEQUENCE [LARGE SCALE GENOMIC DNA]</scope>
    <source>
        <strain evidence="2">BH-2024</strain>
    </source>
</reference>
<name>A0ABD2LF35_9BILA</name>
<dbReference type="EMBL" id="JBICBT010000433">
    <property type="protein sequence ID" value="KAL3113837.1"/>
    <property type="molecule type" value="Genomic_DNA"/>
</dbReference>
<accession>A0ABD2LF35</accession>
<evidence type="ECO:0000313" key="2">
    <source>
        <dbReference type="EMBL" id="KAL3113837.1"/>
    </source>
</evidence>
<gene>
    <name evidence="2" type="ORF">niasHT_011512</name>
</gene>
<dbReference type="Pfam" id="PF03564">
    <property type="entry name" value="DUF1759"/>
    <property type="match status" value="1"/>
</dbReference>
<evidence type="ECO:0000256" key="1">
    <source>
        <dbReference type="SAM" id="MobiDB-lite"/>
    </source>
</evidence>
<comment type="caution">
    <text evidence="2">The sequence shown here is derived from an EMBL/GenBank/DDBJ whole genome shotgun (WGS) entry which is preliminary data.</text>
</comment>
<proteinExistence type="predicted"/>